<dbReference type="KEGG" id="fam:OYT1_ch1401"/>
<evidence type="ECO:0000256" key="5">
    <source>
        <dbReference type="ARBA" id="ARBA00022759"/>
    </source>
</evidence>
<dbReference type="Pfam" id="PF05840">
    <property type="entry name" value="Phage_GPA"/>
    <property type="match status" value="1"/>
</dbReference>
<name>A0A2Z6GBT4_9PROT</name>
<keyword evidence="5" id="KW-0255">Endonuclease</keyword>
<evidence type="ECO:0000313" key="8">
    <source>
        <dbReference type="EMBL" id="BBE50958.1"/>
    </source>
</evidence>
<evidence type="ECO:0000256" key="6">
    <source>
        <dbReference type="ARBA" id="ARBA00022801"/>
    </source>
</evidence>
<sequence length="550" mass="62526">MHTSIHDTRELVAPGEVIAERILDMLDEPDETDRVWRAKIFRGLPRRFAKHVAHEYQENYIFDGRRAANLKLLGHFERCAHGDIPLDANEDELQALAKRIALDFRQTAWLLDDTEAVIRLWKQAEQIGVRPPSPDNQKITIKGALARLTDEGWWLRALRRAQAINLETEARTLGLVHKGAGIYISDESLTRRRHQKARNHRVLDGLTACNELGQQFTLSELAELGVSNPRIRRSELMVRIYGFELIADDLGHVGEFYSLTCPSRMHSHLAMNGKSNPKFDGTTPAQAQKYLNKVWQRIRAKLDRHGIKPYGFRIAEPQHDGTPHWHFLLFMESGQTKSVREIFRHYALQEDGNERGAKKHRFTFIPIDKSKGSAVGYIAKYISKNIDGFGLETDTYGTPAEQAAERVEAWASTWGIRQFQQFGGAPVSIWRELRRIDNAPDGILKQAHEAADSGKWSSFIQLMGGITTPRKEQPIHLKREFIEDPGKYGEPIGYQTIGVETTDAMLKTRLHQWTIERVTTARLPATARDGCAPRAHQRETGGVAALEFCQ</sequence>
<evidence type="ECO:0000256" key="2">
    <source>
        <dbReference type="ARBA" id="ARBA00009260"/>
    </source>
</evidence>
<evidence type="ECO:0000256" key="4">
    <source>
        <dbReference type="ARBA" id="ARBA00022722"/>
    </source>
</evidence>
<protein>
    <recommendedName>
        <fullName evidence="7">Replication gene A protein-like domain-containing protein</fullName>
    </recommendedName>
</protein>
<dbReference type="AlphaFoldDB" id="A0A2Z6GBT4"/>
<keyword evidence="9" id="KW-1185">Reference proteome</keyword>
<gene>
    <name evidence="8" type="ORF">OYT1_ch1401</name>
</gene>
<evidence type="ECO:0000256" key="3">
    <source>
        <dbReference type="ARBA" id="ARBA00022705"/>
    </source>
</evidence>
<feature type="domain" description="Replication gene A protein-like" evidence="7">
    <location>
        <begin position="93"/>
        <end position="388"/>
    </location>
</feature>
<dbReference type="OrthoDB" id="5568266at2"/>
<dbReference type="EMBL" id="AP018738">
    <property type="protein sequence ID" value="BBE50958.1"/>
    <property type="molecule type" value="Genomic_DNA"/>
</dbReference>
<evidence type="ECO:0000256" key="1">
    <source>
        <dbReference type="ARBA" id="ARBA00003293"/>
    </source>
</evidence>
<dbReference type="RefSeq" id="WP_062627179.1">
    <property type="nucleotide sequence ID" value="NZ_AP018738.1"/>
</dbReference>
<comment type="similarity">
    <text evidence="2">Belongs to the phage GPA family.</text>
</comment>
<proteinExistence type="inferred from homology"/>
<dbReference type="GO" id="GO:0016787">
    <property type="term" value="F:hydrolase activity"/>
    <property type="evidence" value="ECO:0007669"/>
    <property type="project" value="UniProtKB-KW"/>
</dbReference>
<reference evidence="8 9" key="1">
    <citation type="submission" date="2018-06" db="EMBL/GenBank/DDBJ databases">
        <title>OYT1 Genome Sequencing.</title>
        <authorList>
            <person name="Kato S."/>
            <person name="Itoh T."/>
            <person name="Ohkuma M."/>
        </authorList>
    </citation>
    <scope>NUCLEOTIDE SEQUENCE [LARGE SCALE GENOMIC DNA]</scope>
    <source>
        <strain evidence="8 9">OYT1</strain>
    </source>
</reference>
<accession>A0A2Z6GBT4</accession>
<dbReference type="GO" id="GO:0006260">
    <property type="term" value="P:DNA replication"/>
    <property type="evidence" value="ECO:0007669"/>
    <property type="project" value="UniProtKB-KW"/>
</dbReference>
<dbReference type="Proteomes" id="UP000033070">
    <property type="component" value="Chromosome"/>
</dbReference>
<comment type="function">
    <text evidence="1">Possible endonuclease which induces a single-strand cut and initiates DNA replication.</text>
</comment>
<dbReference type="STRING" id="1188319.OYT1_02061"/>
<keyword evidence="6" id="KW-0378">Hydrolase</keyword>
<evidence type="ECO:0000259" key="7">
    <source>
        <dbReference type="Pfam" id="PF05840"/>
    </source>
</evidence>
<keyword evidence="4" id="KW-0540">Nuclease</keyword>
<keyword evidence="3" id="KW-0235">DNA replication</keyword>
<dbReference type="GO" id="GO:0004519">
    <property type="term" value="F:endonuclease activity"/>
    <property type="evidence" value="ECO:0007669"/>
    <property type="project" value="UniProtKB-KW"/>
</dbReference>
<organism evidence="8 9">
    <name type="scientific">Ferriphaselus amnicola</name>
    <dbReference type="NCBI Taxonomy" id="1188319"/>
    <lineage>
        <taxon>Bacteria</taxon>
        <taxon>Pseudomonadati</taxon>
        <taxon>Pseudomonadota</taxon>
        <taxon>Betaproteobacteria</taxon>
        <taxon>Nitrosomonadales</taxon>
        <taxon>Gallionellaceae</taxon>
        <taxon>Ferriphaselus</taxon>
    </lineage>
</organism>
<dbReference type="InterPro" id="IPR008766">
    <property type="entry name" value="Replication_gene_A-like"/>
</dbReference>
<evidence type="ECO:0000313" key="9">
    <source>
        <dbReference type="Proteomes" id="UP000033070"/>
    </source>
</evidence>